<keyword evidence="2" id="KW-1185">Reference proteome</keyword>
<reference evidence="1 2" key="1">
    <citation type="submission" date="2023-06" db="EMBL/GenBank/DDBJ databases">
        <title>Campylobacter magnum sp. nov., isolated from cecal contents of domestic pigs (Sus scrofa domesticus).</title>
        <authorList>
            <person name="Papic B."/>
            <person name="Gruntar I."/>
        </authorList>
    </citation>
    <scope>NUCLEOTIDE SEQUENCE [LARGE SCALE GENOMIC DNA]</scope>
    <source>
        <strain evidence="2">34484-21</strain>
    </source>
</reference>
<evidence type="ECO:0000313" key="2">
    <source>
        <dbReference type="Proteomes" id="UP001171111"/>
    </source>
</evidence>
<dbReference type="RefSeq" id="WP_302244508.1">
    <property type="nucleotide sequence ID" value="NZ_JAULJQ010000007.1"/>
</dbReference>
<protein>
    <recommendedName>
        <fullName evidence="3">DUF945 domain-containing protein</fullName>
    </recommendedName>
</protein>
<evidence type="ECO:0000313" key="1">
    <source>
        <dbReference type="EMBL" id="MDO2409710.1"/>
    </source>
</evidence>
<gene>
    <name evidence="1" type="ORF">Q2362_06320</name>
</gene>
<organism evidence="1 2">
    <name type="scientific">Campylobacter magnus</name>
    <dbReference type="NCBI Taxonomy" id="3026462"/>
    <lineage>
        <taxon>Bacteria</taxon>
        <taxon>Pseudomonadati</taxon>
        <taxon>Campylobacterota</taxon>
        <taxon>Epsilonproteobacteria</taxon>
        <taxon>Campylobacterales</taxon>
        <taxon>Campylobacteraceae</taxon>
        <taxon>Campylobacter</taxon>
    </lineage>
</organism>
<evidence type="ECO:0008006" key="3">
    <source>
        <dbReference type="Google" id="ProtNLM"/>
    </source>
</evidence>
<dbReference type="EMBL" id="JAULJQ010000007">
    <property type="protein sequence ID" value="MDO2409710.1"/>
    <property type="molecule type" value="Genomic_DNA"/>
</dbReference>
<comment type="caution">
    <text evidence="1">The sequence shown here is derived from an EMBL/GenBank/DDBJ whole genome shotgun (WGS) entry which is preliminary data.</text>
</comment>
<name>A0ABT8T8C4_9BACT</name>
<sequence length="349" mass="38366">MKKAIFFGIFIILAVCVAHFYSLELIRSSIEKSVANLNKNENIEVLSFSKKEGLFNTSSELIASVHGAELNVTSNISHFFGFVRGIGSISAANAPAKTLAQIFLNGREKIDFKVVGDELSFDLPHFELDDEGSKYTLRDSKVFVSFLAGNKISADISAASIKDYAYSADFKGLKTSFNENEQKAELSFDELFFSSFALSFEAKNARINTDFSKQPFLASGDIAGLDIFDTSFSDISFLGHSSDFEGQSLSLDNFSLKSAKAESLSLSAKAQKNEWAQYELSGELNATAKPSQILGSLGEIIAPYEDKILRQNEKGFSLSFKSQNNDIIFNESVSLSALIANEFFNMLLN</sequence>
<accession>A0ABT8T8C4</accession>
<proteinExistence type="predicted"/>
<dbReference type="Proteomes" id="UP001171111">
    <property type="component" value="Unassembled WGS sequence"/>
</dbReference>